<keyword evidence="3" id="KW-1185">Reference proteome</keyword>
<dbReference type="EMBL" id="JAVYJV010000002">
    <property type="protein sequence ID" value="KAK4376931.1"/>
    <property type="molecule type" value="Genomic_DNA"/>
</dbReference>
<dbReference type="AlphaFoldDB" id="A0AAE1VU03"/>
<proteinExistence type="predicted"/>
<accession>A0AAE1VU03</accession>
<feature type="compositionally biased region" description="Basic and acidic residues" evidence="1">
    <location>
        <begin position="25"/>
        <end position="35"/>
    </location>
</feature>
<evidence type="ECO:0000313" key="2">
    <source>
        <dbReference type="EMBL" id="KAK4376931.1"/>
    </source>
</evidence>
<organism evidence="2 3">
    <name type="scientific">Anisodus tanguticus</name>
    <dbReference type="NCBI Taxonomy" id="243964"/>
    <lineage>
        <taxon>Eukaryota</taxon>
        <taxon>Viridiplantae</taxon>
        <taxon>Streptophyta</taxon>
        <taxon>Embryophyta</taxon>
        <taxon>Tracheophyta</taxon>
        <taxon>Spermatophyta</taxon>
        <taxon>Magnoliopsida</taxon>
        <taxon>eudicotyledons</taxon>
        <taxon>Gunneridae</taxon>
        <taxon>Pentapetalae</taxon>
        <taxon>asterids</taxon>
        <taxon>lamiids</taxon>
        <taxon>Solanales</taxon>
        <taxon>Solanaceae</taxon>
        <taxon>Solanoideae</taxon>
        <taxon>Hyoscyameae</taxon>
        <taxon>Anisodus</taxon>
    </lineage>
</organism>
<feature type="region of interest" description="Disordered" evidence="1">
    <location>
        <begin position="1"/>
        <end position="35"/>
    </location>
</feature>
<protein>
    <submittedName>
        <fullName evidence="2">Uncharacterized protein</fullName>
    </submittedName>
</protein>
<name>A0AAE1VU03_9SOLA</name>
<gene>
    <name evidence="2" type="ORF">RND71_003227</name>
</gene>
<feature type="compositionally biased region" description="Polar residues" evidence="1">
    <location>
        <begin position="1"/>
        <end position="24"/>
    </location>
</feature>
<reference evidence="2" key="1">
    <citation type="submission" date="2023-12" db="EMBL/GenBank/DDBJ databases">
        <title>Genome assembly of Anisodus tanguticus.</title>
        <authorList>
            <person name="Wang Y.-J."/>
        </authorList>
    </citation>
    <scope>NUCLEOTIDE SEQUENCE</scope>
    <source>
        <strain evidence="2">KB-2021</strain>
        <tissue evidence="2">Leaf</tissue>
    </source>
</reference>
<comment type="caution">
    <text evidence="2">The sequence shown here is derived from an EMBL/GenBank/DDBJ whole genome shotgun (WGS) entry which is preliminary data.</text>
</comment>
<evidence type="ECO:0000256" key="1">
    <source>
        <dbReference type="SAM" id="MobiDB-lite"/>
    </source>
</evidence>
<sequence length="161" mass="19032">MTYKTSDQYHSYQPYSTSMYNQPNHHFEKDNSSKEKLKVHKLIDAPPYPSIGYTSNGFEASSKEELKVHKLIDAPPYPSIRYTSNGFEAFRNEKEENVSKERPEYSWNSNVYVDREDGRYGELVYEEADEEEDVDAEANAFIKWKHNKFNRAKWLSTKSFY</sequence>
<dbReference type="Proteomes" id="UP001291623">
    <property type="component" value="Unassembled WGS sequence"/>
</dbReference>
<evidence type="ECO:0000313" key="3">
    <source>
        <dbReference type="Proteomes" id="UP001291623"/>
    </source>
</evidence>